<gene>
    <name evidence="2" type="ORF">GFH48_10450</name>
</gene>
<feature type="compositionally biased region" description="Polar residues" evidence="1">
    <location>
        <begin position="83"/>
        <end position="92"/>
    </location>
</feature>
<dbReference type="AlphaFoldDB" id="A0A5Q0L9L5"/>
<protein>
    <submittedName>
        <fullName evidence="2">Uncharacterized protein</fullName>
    </submittedName>
</protein>
<reference evidence="2 3" key="1">
    <citation type="submission" date="2019-10" db="EMBL/GenBank/DDBJ databases">
        <title>A novel species.</title>
        <authorList>
            <person name="Gao J."/>
        </authorList>
    </citation>
    <scope>NUCLEOTIDE SEQUENCE [LARGE SCALE GENOMIC DNA]</scope>
    <source>
        <strain evidence="2 3">QMT-28</strain>
    </source>
</reference>
<dbReference type="EMBL" id="CP045643">
    <property type="protein sequence ID" value="QFZ73611.1"/>
    <property type="molecule type" value="Genomic_DNA"/>
</dbReference>
<accession>A0A5Q0L9L5</accession>
<feature type="region of interest" description="Disordered" evidence="1">
    <location>
        <begin position="83"/>
        <end position="103"/>
    </location>
</feature>
<name>A0A5Q0L9L5_9ACTN</name>
<organism evidence="2 3">
    <name type="scientific">Streptomyces fagopyri</name>
    <dbReference type="NCBI Taxonomy" id="2662397"/>
    <lineage>
        <taxon>Bacteria</taxon>
        <taxon>Bacillati</taxon>
        <taxon>Actinomycetota</taxon>
        <taxon>Actinomycetes</taxon>
        <taxon>Kitasatosporales</taxon>
        <taxon>Streptomycetaceae</taxon>
        <taxon>Streptomyces</taxon>
    </lineage>
</organism>
<evidence type="ECO:0000256" key="1">
    <source>
        <dbReference type="SAM" id="MobiDB-lite"/>
    </source>
</evidence>
<keyword evidence="3" id="KW-1185">Reference proteome</keyword>
<evidence type="ECO:0000313" key="2">
    <source>
        <dbReference type="EMBL" id="QFZ73611.1"/>
    </source>
</evidence>
<evidence type="ECO:0000313" key="3">
    <source>
        <dbReference type="Proteomes" id="UP000326179"/>
    </source>
</evidence>
<dbReference type="Proteomes" id="UP000326179">
    <property type="component" value="Chromosome"/>
</dbReference>
<proteinExistence type="predicted"/>
<dbReference type="KEGG" id="sfy:GFH48_10450"/>
<sequence length="103" mass="11355">MPWSYAGQMDPDGPWFRVPLDIQREVRPTEEYEPARSLVDTSLPEDDLFAGVTAAVMARDIAVDSTAVIATDTTADIAVRRCPTSSADSNGRSEILSRRVRSR</sequence>